<dbReference type="InterPro" id="IPR014710">
    <property type="entry name" value="RmlC-like_jellyroll"/>
</dbReference>
<dbReference type="STRING" id="1044.EH31_10155"/>
<keyword evidence="4" id="KW-1185">Reference proteome</keyword>
<evidence type="ECO:0000313" key="3">
    <source>
        <dbReference type="EMBL" id="KEO90442.1"/>
    </source>
</evidence>
<evidence type="ECO:0000256" key="1">
    <source>
        <dbReference type="SAM" id="Phobius"/>
    </source>
</evidence>
<dbReference type="SMART" id="SM00100">
    <property type="entry name" value="cNMP"/>
    <property type="match status" value="1"/>
</dbReference>
<dbReference type="EMBL" id="JMIW01000003">
    <property type="protein sequence ID" value="KEO90442.1"/>
    <property type="molecule type" value="Genomic_DNA"/>
</dbReference>
<sequence length="221" mass="24518">MDLTAIFGWMTAAMLIAAVMVHQVRSIRMFLLAAGVFAAAHFVFTDSLGAEFYVAMVFALLNAARLYQLWDRARSGNMTKEERELFDHVMKIEDPAKQNRLRDLMQWHDVEVGDVLIEQHQIDPPLIYIATGRASIKRDGQLVNECGAGEFVGEISHISGEGASATVTVVLPMRMAQLDRDALAQLSQSLPEIGRAVDSAFNRSLAVKVVRMNEAIEEAQN</sequence>
<protein>
    <recommendedName>
        <fullName evidence="2">Cyclic nucleotide-binding domain-containing protein</fullName>
    </recommendedName>
</protein>
<dbReference type="SUPFAM" id="SSF51206">
    <property type="entry name" value="cAMP-binding domain-like"/>
    <property type="match status" value="1"/>
</dbReference>
<comment type="caution">
    <text evidence="3">The sequence shown here is derived from an EMBL/GenBank/DDBJ whole genome shotgun (WGS) entry which is preliminary data.</text>
</comment>
<keyword evidence="1" id="KW-0812">Transmembrane</keyword>
<accession>A0A074MXT3</accession>
<dbReference type="PROSITE" id="PS50042">
    <property type="entry name" value="CNMP_BINDING_3"/>
    <property type="match status" value="1"/>
</dbReference>
<dbReference type="InterPro" id="IPR018490">
    <property type="entry name" value="cNMP-bd_dom_sf"/>
</dbReference>
<proteinExistence type="predicted"/>
<dbReference type="Gene3D" id="2.60.120.10">
    <property type="entry name" value="Jelly Rolls"/>
    <property type="match status" value="1"/>
</dbReference>
<gene>
    <name evidence="3" type="ORF">EH31_10155</name>
</gene>
<dbReference type="InterPro" id="IPR000595">
    <property type="entry name" value="cNMP-bd_dom"/>
</dbReference>
<name>A0A074MXT3_ERYLO</name>
<dbReference type="AlphaFoldDB" id="A0A074MXT3"/>
<evidence type="ECO:0000259" key="2">
    <source>
        <dbReference type="PROSITE" id="PS50042"/>
    </source>
</evidence>
<dbReference type="OrthoDB" id="7946922at2"/>
<dbReference type="Proteomes" id="UP000027647">
    <property type="component" value="Unassembled WGS sequence"/>
</dbReference>
<feature type="transmembrane region" description="Helical" evidence="1">
    <location>
        <begin position="50"/>
        <end position="70"/>
    </location>
</feature>
<organism evidence="3 4">
    <name type="scientific">Erythrobacter longus</name>
    <dbReference type="NCBI Taxonomy" id="1044"/>
    <lineage>
        <taxon>Bacteria</taxon>
        <taxon>Pseudomonadati</taxon>
        <taxon>Pseudomonadota</taxon>
        <taxon>Alphaproteobacteria</taxon>
        <taxon>Sphingomonadales</taxon>
        <taxon>Erythrobacteraceae</taxon>
        <taxon>Erythrobacter/Porphyrobacter group</taxon>
        <taxon>Erythrobacter</taxon>
    </lineage>
</organism>
<keyword evidence="1" id="KW-1133">Transmembrane helix</keyword>
<feature type="transmembrane region" description="Helical" evidence="1">
    <location>
        <begin position="6"/>
        <end position="22"/>
    </location>
</feature>
<dbReference type="Pfam" id="PF00027">
    <property type="entry name" value="cNMP_binding"/>
    <property type="match status" value="1"/>
</dbReference>
<dbReference type="eggNOG" id="COG0664">
    <property type="taxonomic scope" value="Bacteria"/>
</dbReference>
<reference evidence="3 4" key="1">
    <citation type="submission" date="2014-04" db="EMBL/GenBank/DDBJ databases">
        <title>A comprehensive comparison of genomes of Erythrobacter spp. strains.</title>
        <authorList>
            <person name="Zheng Q."/>
        </authorList>
    </citation>
    <scope>NUCLEOTIDE SEQUENCE [LARGE SCALE GENOMIC DNA]</scope>
    <source>
        <strain evidence="3 4">DSM 6997</strain>
    </source>
</reference>
<evidence type="ECO:0000313" key="4">
    <source>
        <dbReference type="Proteomes" id="UP000027647"/>
    </source>
</evidence>
<dbReference type="RefSeq" id="WP_034959891.1">
    <property type="nucleotide sequence ID" value="NZ_JMIW01000003.1"/>
</dbReference>
<keyword evidence="1" id="KW-0472">Membrane</keyword>
<feature type="domain" description="Cyclic nucleotide-binding" evidence="2">
    <location>
        <begin position="89"/>
        <end position="204"/>
    </location>
</feature>
<dbReference type="CDD" id="cd00038">
    <property type="entry name" value="CAP_ED"/>
    <property type="match status" value="1"/>
</dbReference>